<sequence length="95" mass="10766">MIAVVFLLFITDNTPLRDREYLTFCNPFPCSGIKAKHLLHRRMIHLGNTIHCFSEYDCMLKSGILIFRGGLGRTGGLGSGYHHFLLLILTGDRDQ</sequence>
<evidence type="ECO:0000313" key="1">
    <source>
        <dbReference type="EMBL" id="MPN32342.1"/>
    </source>
</evidence>
<comment type="caution">
    <text evidence="1">The sequence shown here is derived from an EMBL/GenBank/DDBJ whole genome shotgun (WGS) entry which is preliminary data.</text>
</comment>
<proteinExistence type="predicted"/>
<dbReference type="EMBL" id="VSSQ01084293">
    <property type="protein sequence ID" value="MPN32342.1"/>
    <property type="molecule type" value="Genomic_DNA"/>
</dbReference>
<dbReference type="AlphaFoldDB" id="A0A645H1W8"/>
<name>A0A645H1W8_9ZZZZ</name>
<reference evidence="1" key="1">
    <citation type="submission" date="2019-08" db="EMBL/GenBank/DDBJ databases">
        <authorList>
            <person name="Kucharzyk K."/>
            <person name="Murdoch R.W."/>
            <person name="Higgins S."/>
            <person name="Loffler F."/>
        </authorList>
    </citation>
    <scope>NUCLEOTIDE SEQUENCE</scope>
</reference>
<organism evidence="1">
    <name type="scientific">bioreactor metagenome</name>
    <dbReference type="NCBI Taxonomy" id="1076179"/>
    <lineage>
        <taxon>unclassified sequences</taxon>
        <taxon>metagenomes</taxon>
        <taxon>ecological metagenomes</taxon>
    </lineage>
</organism>
<gene>
    <name evidence="1" type="ORF">SDC9_179820</name>
</gene>
<accession>A0A645H1W8</accession>
<protein>
    <submittedName>
        <fullName evidence="1">Uncharacterized protein</fullName>
    </submittedName>
</protein>